<dbReference type="EMBL" id="VSSQ01005848">
    <property type="protein sequence ID" value="MPM30653.1"/>
    <property type="molecule type" value="Genomic_DNA"/>
</dbReference>
<accession>A0A644YW22</accession>
<evidence type="ECO:0008006" key="2">
    <source>
        <dbReference type="Google" id="ProtNLM"/>
    </source>
</evidence>
<comment type="caution">
    <text evidence="1">The sequence shown here is derived from an EMBL/GenBank/DDBJ whole genome shotgun (WGS) entry which is preliminary data.</text>
</comment>
<name>A0A644YW22_9ZZZZ</name>
<evidence type="ECO:0000313" key="1">
    <source>
        <dbReference type="EMBL" id="MPM30653.1"/>
    </source>
</evidence>
<organism evidence="1">
    <name type="scientific">bioreactor metagenome</name>
    <dbReference type="NCBI Taxonomy" id="1076179"/>
    <lineage>
        <taxon>unclassified sequences</taxon>
        <taxon>metagenomes</taxon>
        <taxon>ecological metagenomes</taxon>
    </lineage>
</organism>
<dbReference type="InterPro" id="IPR036291">
    <property type="entry name" value="NAD(P)-bd_dom_sf"/>
</dbReference>
<dbReference type="Gene3D" id="3.40.50.720">
    <property type="entry name" value="NAD(P)-binding Rossmann-like Domain"/>
    <property type="match status" value="1"/>
</dbReference>
<protein>
    <recommendedName>
        <fullName evidence="2">L-lactate dehydrogenase</fullName>
    </recommendedName>
</protein>
<proteinExistence type="predicted"/>
<dbReference type="AlphaFoldDB" id="A0A644YW22"/>
<reference evidence="1" key="1">
    <citation type="submission" date="2019-08" db="EMBL/GenBank/DDBJ databases">
        <authorList>
            <person name="Kucharzyk K."/>
            <person name="Murdoch R.W."/>
            <person name="Higgins S."/>
            <person name="Loffler F."/>
        </authorList>
    </citation>
    <scope>NUCLEOTIDE SEQUENCE</scope>
</reference>
<gene>
    <name evidence="1" type="ORF">SDC9_77203</name>
</gene>
<dbReference type="SUPFAM" id="SSF51735">
    <property type="entry name" value="NAD(P)-binding Rossmann-fold domains"/>
    <property type="match status" value="1"/>
</dbReference>
<sequence length="415" mass="45619">MYYYTCQGKKYAALENLALLSCGAPRDGEDVTFLIDRPPENRRASFLVTDPRQLTAKTDGVEWLDSRRIDAPVPDLPEDILRRLKAGELRAINFRHPRWEQVAATADQHQPNRKRVNLLAVGDVGGTLLTALKLLGGDCIASIGICDLNEKTVARWAAEMSQISWPWDYEALPKVEAVQPERLFDCDVFLFAAAKSVPAVGGQVQDVRMAQFATNRPLVESYARQARDANFGGLFVVLSDPVDPLCKAAHLASNAGEDGRWDGKGLLAEQVQGFGLGVMNARAAALAQTDLRFRSFLSDGRSFGPHGEGLVIANSINQYDDPISRELTERVKTANLRIRELGFKPFVAPAVSSGAMQLLLTLRGLWHCGSVCLGGVWFGVRNRSTSKGLETEALDLPDALFRRLKETETTLKAIL</sequence>